<accession>G8JUH2</accession>
<evidence type="ECO:0008006" key="3">
    <source>
        <dbReference type="Google" id="ProtNLM"/>
    </source>
</evidence>
<dbReference type="eggNOG" id="KOG3485">
    <property type="taxonomic scope" value="Eukaryota"/>
</dbReference>
<dbReference type="OMA" id="NTTIEEW"/>
<dbReference type="HOGENOM" id="CLU_138804_4_1_1"/>
<dbReference type="GO" id="GO:0005686">
    <property type="term" value="C:U2 snRNP"/>
    <property type="evidence" value="ECO:0007669"/>
    <property type="project" value="EnsemblFungi"/>
</dbReference>
<name>G8JUH2_ERECY</name>
<dbReference type="Pfam" id="PF07189">
    <property type="entry name" value="SF3b10"/>
    <property type="match status" value="1"/>
</dbReference>
<evidence type="ECO:0000313" key="1">
    <source>
        <dbReference type="EMBL" id="AET40752.1"/>
    </source>
</evidence>
<dbReference type="Proteomes" id="UP000006790">
    <property type="component" value="Chromosome 6"/>
</dbReference>
<dbReference type="PANTHER" id="PTHR20978:SF0">
    <property type="entry name" value="SPLICING FACTOR 3B SUBUNIT 5"/>
    <property type="match status" value="1"/>
</dbReference>
<organism evidence="1 2">
    <name type="scientific">Eremothecium cymbalariae (strain CBS 270.75 / DBVPG 7215 / KCTC 17166 / NRRL Y-17582)</name>
    <name type="common">Yeast</name>
    <dbReference type="NCBI Taxonomy" id="931890"/>
    <lineage>
        <taxon>Eukaryota</taxon>
        <taxon>Fungi</taxon>
        <taxon>Dikarya</taxon>
        <taxon>Ascomycota</taxon>
        <taxon>Saccharomycotina</taxon>
        <taxon>Saccharomycetes</taxon>
        <taxon>Saccharomycetales</taxon>
        <taxon>Saccharomycetaceae</taxon>
        <taxon>Eremothecium</taxon>
    </lineage>
</organism>
<dbReference type="RefSeq" id="XP_003647569.1">
    <property type="nucleotide sequence ID" value="XM_003647521.1"/>
</dbReference>
<dbReference type="PANTHER" id="PTHR20978">
    <property type="entry name" value="SPLICING FACTOR 3B SUBUNIT 5"/>
    <property type="match status" value="1"/>
</dbReference>
<dbReference type="InParanoid" id="G8JUH2"/>
<sequence>MSDKIRQEQLFHIMKQKHIGLGTDDTTKDEFFTQIHRDTYSSIVNHSALLEYTMISSPHDTKAETKLQMIEKMCVDYTNEHY</sequence>
<dbReference type="STRING" id="931890.G8JUH2"/>
<proteinExistence type="predicted"/>
<dbReference type="GO" id="GO:0005684">
    <property type="term" value="C:U2-type spliceosomal complex"/>
    <property type="evidence" value="ECO:0007669"/>
    <property type="project" value="EnsemblFungi"/>
</dbReference>
<protein>
    <recommendedName>
        <fullName evidence="3">Splicing factor subunit</fullName>
    </recommendedName>
</protein>
<gene>
    <name evidence="1" type="ordered locus">Ecym_6377</name>
</gene>
<keyword evidence="2" id="KW-1185">Reference proteome</keyword>
<dbReference type="GO" id="GO:0071011">
    <property type="term" value="C:precatalytic spliceosome"/>
    <property type="evidence" value="ECO:0007669"/>
    <property type="project" value="TreeGrafter"/>
</dbReference>
<dbReference type="EMBL" id="CP002502">
    <property type="protein sequence ID" value="AET40752.1"/>
    <property type="molecule type" value="Genomic_DNA"/>
</dbReference>
<dbReference type="OrthoDB" id="274726at2759"/>
<reference evidence="2" key="1">
    <citation type="journal article" date="2012" name="G3 (Bethesda)">
        <title>Pichia sorbitophila, an interspecies yeast hybrid reveals early steps of genome resolution following polyploidization.</title>
        <authorList>
            <person name="Leh Louis V."/>
            <person name="Despons L."/>
            <person name="Friedrich A."/>
            <person name="Martin T."/>
            <person name="Durrens P."/>
            <person name="Casaregola S."/>
            <person name="Neuveglise C."/>
            <person name="Fairhead C."/>
            <person name="Marck C."/>
            <person name="Cruz J.A."/>
            <person name="Straub M.L."/>
            <person name="Kugler V."/>
            <person name="Sacerdot C."/>
            <person name="Uzunov Z."/>
            <person name="Thierry A."/>
            <person name="Weiss S."/>
            <person name="Bleykasten C."/>
            <person name="De Montigny J."/>
            <person name="Jacques N."/>
            <person name="Jung P."/>
            <person name="Lemaire M."/>
            <person name="Mallet S."/>
            <person name="Morel G."/>
            <person name="Richard G.F."/>
            <person name="Sarkar A."/>
            <person name="Savel G."/>
            <person name="Schacherer J."/>
            <person name="Seret M.L."/>
            <person name="Talla E."/>
            <person name="Samson G."/>
            <person name="Jubin C."/>
            <person name="Poulain J."/>
            <person name="Vacherie B."/>
            <person name="Barbe V."/>
            <person name="Pelletier E."/>
            <person name="Sherman D.J."/>
            <person name="Westhof E."/>
            <person name="Weissenbach J."/>
            <person name="Baret P.V."/>
            <person name="Wincker P."/>
            <person name="Gaillardin C."/>
            <person name="Dujon B."/>
            <person name="Souciet J.L."/>
        </authorList>
    </citation>
    <scope>NUCLEOTIDE SEQUENCE [LARGE SCALE GENOMIC DNA]</scope>
    <source>
        <strain evidence="2">CBS 270.75 / DBVPG 7215 / KCTC 17166 / NRRL Y-17582</strain>
    </source>
</reference>
<dbReference type="GO" id="GO:0000245">
    <property type="term" value="P:spliceosomal complex assembly"/>
    <property type="evidence" value="ECO:0007669"/>
    <property type="project" value="EnsemblFungi"/>
</dbReference>
<evidence type="ECO:0000313" key="2">
    <source>
        <dbReference type="Proteomes" id="UP000006790"/>
    </source>
</evidence>
<dbReference type="KEGG" id="erc:Ecym_6377"/>
<dbReference type="FunCoup" id="G8JUH2">
    <property type="interactions" value="81"/>
</dbReference>
<dbReference type="AlphaFoldDB" id="G8JUH2"/>
<dbReference type="InterPro" id="IPR009846">
    <property type="entry name" value="SF3b5/RDS3-10"/>
</dbReference>
<dbReference type="GeneID" id="11471116"/>